<protein>
    <submittedName>
        <fullName evidence="1">Uncharacterized protein</fullName>
    </submittedName>
</protein>
<gene>
    <name evidence="1" type="ORF">DCC81_16550</name>
</gene>
<proteinExistence type="predicted"/>
<keyword evidence="2" id="KW-1185">Reference proteome</keyword>
<evidence type="ECO:0000313" key="1">
    <source>
        <dbReference type="EMBL" id="PUZ25861.1"/>
    </source>
</evidence>
<dbReference type="Proteomes" id="UP000244450">
    <property type="component" value="Unassembled WGS sequence"/>
</dbReference>
<dbReference type="OrthoDB" id="637176at2"/>
<comment type="caution">
    <text evidence="1">The sequence shown here is derived from an EMBL/GenBank/DDBJ whole genome shotgun (WGS) entry which is preliminary data.</text>
</comment>
<organism evidence="1 2">
    <name type="scientific">Chitinophaga parva</name>
    <dbReference type="NCBI Taxonomy" id="2169414"/>
    <lineage>
        <taxon>Bacteria</taxon>
        <taxon>Pseudomonadati</taxon>
        <taxon>Bacteroidota</taxon>
        <taxon>Chitinophagia</taxon>
        <taxon>Chitinophagales</taxon>
        <taxon>Chitinophagaceae</taxon>
        <taxon>Chitinophaga</taxon>
    </lineage>
</organism>
<reference evidence="1 2" key="1">
    <citation type="submission" date="2018-04" db="EMBL/GenBank/DDBJ databases">
        <title>Chitinophaga fuyangensis sp. nov., isolated from soil in a chemical factory.</title>
        <authorList>
            <person name="Chen K."/>
        </authorList>
    </citation>
    <scope>NUCLEOTIDE SEQUENCE [LARGE SCALE GENOMIC DNA]</scope>
    <source>
        <strain evidence="1 2">LY-1</strain>
    </source>
</reference>
<dbReference type="RefSeq" id="WP_108687700.1">
    <property type="nucleotide sequence ID" value="NZ_QCYK01000002.1"/>
</dbReference>
<name>A0A2T7BHU2_9BACT</name>
<evidence type="ECO:0000313" key="2">
    <source>
        <dbReference type="Proteomes" id="UP000244450"/>
    </source>
</evidence>
<dbReference type="AlphaFoldDB" id="A0A2T7BHU2"/>
<sequence length="117" mass="12666">MLLSAVVKDSINAEAYRSLALVAQKQGDNALCAGYLEKAIAHGGATTQNINLLKQISPTAGKSAMYMTIQNSFKQFYKDHSITKRFIVPTIPDSSESAIAASLPKPEKTKNLILQII</sequence>
<dbReference type="EMBL" id="QCYK01000002">
    <property type="protein sequence ID" value="PUZ25861.1"/>
    <property type="molecule type" value="Genomic_DNA"/>
</dbReference>
<accession>A0A2T7BHU2</accession>